<name>A0A813DLZ0_POLGL</name>
<keyword evidence="2" id="KW-0732">Signal</keyword>
<gene>
    <name evidence="3" type="ORF">PGLA1383_LOCUS5477</name>
</gene>
<reference evidence="3" key="1">
    <citation type="submission" date="2021-02" db="EMBL/GenBank/DDBJ databases">
        <authorList>
            <person name="Dougan E. K."/>
            <person name="Rhodes N."/>
            <person name="Thang M."/>
            <person name="Chan C."/>
        </authorList>
    </citation>
    <scope>NUCLEOTIDE SEQUENCE</scope>
</reference>
<evidence type="ECO:0000313" key="3">
    <source>
        <dbReference type="EMBL" id="CAE8586629.1"/>
    </source>
</evidence>
<organism evidence="3 4">
    <name type="scientific">Polarella glacialis</name>
    <name type="common">Dinoflagellate</name>
    <dbReference type="NCBI Taxonomy" id="89957"/>
    <lineage>
        <taxon>Eukaryota</taxon>
        <taxon>Sar</taxon>
        <taxon>Alveolata</taxon>
        <taxon>Dinophyceae</taxon>
        <taxon>Suessiales</taxon>
        <taxon>Suessiaceae</taxon>
        <taxon>Polarella</taxon>
    </lineage>
</organism>
<comment type="caution">
    <text evidence="3">The sequence shown here is derived from an EMBL/GenBank/DDBJ whole genome shotgun (WGS) entry which is preliminary data.</text>
</comment>
<feature type="transmembrane region" description="Helical" evidence="1">
    <location>
        <begin position="99"/>
        <end position="120"/>
    </location>
</feature>
<keyword evidence="1" id="KW-0812">Transmembrane</keyword>
<evidence type="ECO:0000313" key="4">
    <source>
        <dbReference type="Proteomes" id="UP000654075"/>
    </source>
</evidence>
<dbReference type="EMBL" id="CAJNNV010002151">
    <property type="protein sequence ID" value="CAE8586629.1"/>
    <property type="molecule type" value="Genomic_DNA"/>
</dbReference>
<feature type="signal peptide" evidence="2">
    <location>
        <begin position="1"/>
        <end position="29"/>
    </location>
</feature>
<evidence type="ECO:0000256" key="1">
    <source>
        <dbReference type="SAM" id="Phobius"/>
    </source>
</evidence>
<accession>A0A813DLZ0</accession>
<keyword evidence="1" id="KW-0472">Membrane</keyword>
<dbReference type="Proteomes" id="UP000654075">
    <property type="component" value="Unassembled WGS sequence"/>
</dbReference>
<dbReference type="AlphaFoldDB" id="A0A813DLZ0"/>
<evidence type="ECO:0008006" key="5">
    <source>
        <dbReference type="Google" id="ProtNLM"/>
    </source>
</evidence>
<evidence type="ECO:0000256" key="2">
    <source>
        <dbReference type="SAM" id="SignalP"/>
    </source>
</evidence>
<feature type="transmembrane region" description="Helical" evidence="1">
    <location>
        <begin position="140"/>
        <end position="162"/>
    </location>
</feature>
<keyword evidence="1" id="KW-1133">Transmembrane helix</keyword>
<proteinExistence type="predicted"/>
<sequence length="221" mass="23927">MQASSRFSTTLSMFKVPLCLLTLAAIGDAVEEAPPSELEDLCANMLAAEGFTTTTTTTSLQRPLNASELLLAELEIKVREAMREDGIAAGKVAQDMINFKLILCFVLFTISATLVSFICFRCSRKARRVLSNLDRFLRSLTVIALTMSTLLLSLGLSAFFALRALDNIQAATKDVNEYFLTSFLSTLTHDWIVAAKTLGIQTQLGSPSTARAGCATPLMAS</sequence>
<feature type="chain" id="PRO_5032594115" description="Transmembrane protein" evidence="2">
    <location>
        <begin position="30"/>
        <end position="221"/>
    </location>
</feature>
<keyword evidence="4" id="KW-1185">Reference proteome</keyword>
<protein>
    <recommendedName>
        <fullName evidence="5">Transmembrane protein</fullName>
    </recommendedName>
</protein>